<proteinExistence type="predicted"/>
<keyword evidence="1 2" id="KW-0732">Signal</keyword>
<evidence type="ECO:0000256" key="2">
    <source>
        <dbReference type="SAM" id="SignalP"/>
    </source>
</evidence>
<dbReference type="SUPFAM" id="SSF89392">
    <property type="entry name" value="Prokaryotic lipoproteins and lipoprotein localization factors"/>
    <property type="match status" value="1"/>
</dbReference>
<evidence type="ECO:0008006" key="5">
    <source>
        <dbReference type="Google" id="ProtNLM"/>
    </source>
</evidence>
<feature type="signal peptide" evidence="2">
    <location>
        <begin position="1"/>
        <end position="18"/>
    </location>
</feature>
<organism evidence="3 4">
    <name type="scientific">Desulfomicrobium orale DSM 12838</name>
    <dbReference type="NCBI Taxonomy" id="888061"/>
    <lineage>
        <taxon>Bacteria</taxon>
        <taxon>Pseudomonadati</taxon>
        <taxon>Thermodesulfobacteriota</taxon>
        <taxon>Desulfovibrionia</taxon>
        <taxon>Desulfovibrionales</taxon>
        <taxon>Desulfomicrobiaceae</taxon>
        <taxon>Desulfomicrobium</taxon>
    </lineage>
</organism>
<dbReference type="STRING" id="888061.AXF15_04875"/>
<protein>
    <recommendedName>
        <fullName evidence="5">Outer membrane lipoprotein carrier protein LolA</fullName>
    </recommendedName>
</protein>
<reference evidence="4" key="1">
    <citation type="submission" date="2016-02" db="EMBL/GenBank/DDBJ databases">
        <authorList>
            <person name="Holder M.E."/>
            <person name="Ajami N.J."/>
            <person name="Petrosino J.F."/>
        </authorList>
    </citation>
    <scope>NUCLEOTIDE SEQUENCE [LARGE SCALE GENOMIC DNA]</scope>
    <source>
        <strain evidence="4">DSM 12838</strain>
    </source>
</reference>
<dbReference type="RefSeq" id="WP_066604074.1">
    <property type="nucleotide sequence ID" value="NZ_CP014230.1"/>
</dbReference>
<evidence type="ECO:0000313" key="4">
    <source>
        <dbReference type="Proteomes" id="UP000063964"/>
    </source>
</evidence>
<dbReference type="Gene3D" id="2.50.20.10">
    <property type="entry name" value="Lipoprotein localisation LolA/LolB/LppX"/>
    <property type="match status" value="1"/>
</dbReference>
<name>A0A120KMY9_9BACT</name>
<dbReference type="EMBL" id="CP014230">
    <property type="protein sequence ID" value="AMD92510.1"/>
    <property type="molecule type" value="Genomic_DNA"/>
</dbReference>
<dbReference type="Pfam" id="PF03548">
    <property type="entry name" value="LolA"/>
    <property type="match status" value="1"/>
</dbReference>
<keyword evidence="4" id="KW-1185">Reference proteome</keyword>
<dbReference type="Proteomes" id="UP000063964">
    <property type="component" value="Chromosome"/>
</dbReference>
<evidence type="ECO:0000313" key="3">
    <source>
        <dbReference type="EMBL" id="AMD92510.1"/>
    </source>
</evidence>
<dbReference type="OrthoDB" id="1027451at2"/>
<dbReference type="PANTHER" id="PTHR35869">
    <property type="entry name" value="OUTER-MEMBRANE LIPOPROTEIN CARRIER PROTEIN"/>
    <property type="match status" value="1"/>
</dbReference>
<dbReference type="InterPro" id="IPR029046">
    <property type="entry name" value="LolA/LolB/LppX"/>
</dbReference>
<sequence length="205" mass="22806">MVRLLVLACLIWAGPSLAAPPDGLNATLRGLQDRAAHIASLSCSFTQEKHLAMFAAPVTSTGRFLFARPDKLRWEYFSPARDGFVLDGGSGARWTGESDARQTFSLRDDPAMRLVARQLLAWTTFDLPWLLREYEMKLESRTPTVLSLTPRQSGTAAVLESLIIEFSPESDTVRRLELHEPDGDFTRIIFANTTVNGPVDPALFR</sequence>
<dbReference type="KEGG" id="doa:AXF15_04875"/>
<dbReference type="CDD" id="cd16325">
    <property type="entry name" value="LolA"/>
    <property type="match status" value="1"/>
</dbReference>
<dbReference type="PANTHER" id="PTHR35869:SF1">
    <property type="entry name" value="OUTER-MEMBRANE LIPOPROTEIN CARRIER PROTEIN"/>
    <property type="match status" value="1"/>
</dbReference>
<accession>A0A120KMY9</accession>
<gene>
    <name evidence="3" type="ORF">AXF15_04875</name>
</gene>
<dbReference type="AlphaFoldDB" id="A0A120KMY9"/>
<feature type="chain" id="PRO_5007167253" description="Outer membrane lipoprotein carrier protein LolA" evidence="2">
    <location>
        <begin position="19"/>
        <end position="205"/>
    </location>
</feature>
<evidence type="ECO:0000256" key="1">
    <source>
        <dbReference type="ARBA" id="ARBA00022729"/>
    </source>
</evidence>
<dbReference type="InterPro" id="IPR004564">
    <property type="entry name" value="OM_lipoprot_carrier_LolA-like"/>
</dbReference>